<evidence type="ECO:0000313" key="1">
    <source>
        <dbReference type="EMBL" id="CAG8666590.1"/>
    </source>
</evidence>
<keyword evidence="2" id="KW-1185">Reference proteome</keyword>
<dbReference type="Proteomes" id="UP000789702">
    <property type="component" value="Unassembled WGS sequence"/>
</dbReference>
<proteinExistence type="predicted"/>
<feature type="non-terminal residue" evidence="1">
    <location>
        <position position="139"/>
    </location>
</feature>
<gene>
    <name evidence="1" type="ORF">DHETER_LOCUS9992</name>
</gene>
<name>A0ACA9NNM1_9GLOM</name>
<feature type="non-terminal residue" evidence="1">
    <location>
        <position position="1"/>
    </location>
</feature>
<accession>A0ACA9NNM1</accession>
<reference evidence="1" key="1">
    <citation type="submission" date="2021-06" db="EMBL/GenBank/DDBJ databases">
        <authorList>
            <person name="Kallberg Y."/>
            <person name="Tangrot J."/>
            <person name="Rosling A."/>
        </authorList>
    </citation>
    <scope>NUCLEOTIDE SEQUENCE</scope>
    <source>
        <strain evidence="1">IL203A</strain>
    </source>
</reference>
<protein>
    <submittedName>
        <fullName evidence="1">13165_t:CDS:1</fullName>
    </submittedName>
</protein>
<evidence type="ECO:0000313" key="2">
    <source>
        <dbReference type="Proteomes" id="UP000789702"/>
    </source>
</evidence>
<dbReference type="EMBL" id="CAJVPU010018570">
    <property type="protein sequence ID" value="CAG8666590.1"/>
    <property type="molecule type" value="Genomic_DNA"/>
</dbReference>
<comment type="caution">
    <text evidence="1">The sequence shown here is derived from an EMBL/GenBank/DDBJ whole genome shotgun (WGS) entry which is preliminary data.</text>
</comment>
<organism evidence="1 2">
    <name type="scientific">Dentiscutata heterogama</name>
    <dbReference type="NCBI Taxonomy" id="1316150"/>
    <lineage>
        <taxon>Eukaryota</taxon>
        <taxon>Fungi</taxon>
        <taxon>Fungi incertae sedis</taxon>
        <taxon>Mucoromycota</taxon>
        <taxon>Glomeromycotina</taxon>
        <taxon>Glomeromycetes</taxon>
        <taxon>Diversisporales</taxon>
        <taxon>Gigasporaceae</taxon>
        <taxon>Dentiscutata</taxon>
    </lineage>
</organism>
<sequence>QSRHSAKRISSDDDIDGDNDLLLGQQAIFTEQSGLNMISDFQGVLSHNQCIFNTNGDEVNFTDAVPYIRTSAHPMEDVTSIVFWHKENAVSVQNQPLETRKCLMIGINVNEALNTNDNFDITLDIYWNVLCGLNALEVM</sequence>